<dbReference type="InterPro" id="IPR003871">
    <property type="entry name" value="RFA1B/D_OB_1st"/>
</dbReference>
<feature type="domain" description="Replication protein A 70 kDa DNA-binding subunit B/D first OB fold" evidence="6">
    <location>
        <begin position="9"/>
        <end position="109"/>
    </location>
</feature>
<keyword evidence="3" id="KW-0863">Zinc-finger</keyword>
<dbReference type="InterPro" id="IPR013955">
    <property type="entry name" value="Rep_factor-A_C"/>
</dbReference>
<keyword evidence="5" id="KW-0238">DNA-binding</keyword>
<evidence type="ECO:0000256" key="3">
    <source>
        <dbReference type="ARBA" id="ARBA00022771"/>
    </source>
</evidence>
<comment type="similarity">
    <text evidence="1">Belongs to the replication factor A protein 1 family.</text>
</comment>
<evidence type="ECO:0000256" key="1">
    <source>
        <dbReference type="ARBA" id="ARBA00005690"/>
    </source>
</evidence>
<protein>
    <submittedName>
        <fullName evidence="8">Putative transposase</fullName>
    </submittedName>
</protein>
<dbReference type="PANTHER" id="PTHR47165">
    <property type="entry name" value="OS03G0429900 PROTEIN"/>
    <property type="match status" value="1"/>
</dbReference>
<dbReference type="CDD" id="cd04476">
    <property type="entry name" value="RPA1_DBD_C"/>
    <property type="match status" value="1"/>
</dbReference>
<dbReference type="Gene3D" id="2.40.50.140">
    <property type="entry name" value="Nucleic acid-binding proteins"/>
    <property type="match status" value="3"/>
</dbReference>
<keyword evidence="4" id="KW-0862">Zinc</keyword>
<dbReference type="CDD" id="cd04481">
    <property type="entry name" value="RPA1_DBD_B_like"/>
    <property type="match status" value="1"/>
</dbReference>
<dbReference type="AlphaFoldDB" id="A6BLN7"/>
<dbReference type="GO" id="GO:0008270">
    <property type="term" value="F:zinc ion binding"/>
    <property type="evidence" value="ECO:0007669"/>
    <property type="project" value="UniProtKB-KW"/>
</dbReference>
<sequence>MAPLYILGRDISPMNTTSAIKVRLIRSYEVPERRGAASIKCQECIFHDKEGTVLHVNIPKEFVEKYSAMLKIGQVYSIRNFLVISNFYTYKTSPHKYMLKFYYKTVVRELKDIVFPSHMFRLQPLSQLKQKIDINEKELIDLIGMVVEINTPQDKVIAGKATRLIDFLLEDTEGTQIKCTVWDDHVSKLEPFYQSTKQDPVIILLQFCRVKVDLSTGDIKVCSSFDVTQIWVNSDFPEFQEFRDRLKGEQTPMRSIVSMSNMSYGSAFEDFSSGQMNVFTISEIYQKKEYGDFWVAAKIVGIESSWDWFYVSCKSHGCNKKLTLRNTLYDCDKCKRTWQEGILRYRVKVRAVDLDGNAPFILWDKECTELLGISATDLRQKILEGPLRIPREIESLVGLAMLFRIAVRKEQFDNLHNAFAVMKVMNDPKLVSVYCPELLDKPDKDLTSEVHPLDYGFSDEELDDEDVAESPGITIKEVNEGDASDCGAVKRSLLDEFSSTQSSKKTKECIVKMEKLD</sequence>
<proteinExistence type="evidence at transcript level"/>
<dbReference type="InterPro" id="IPR047192">
    <property type="entry name" value="Euk_RPA1_DBD_C"/>
</dbReference>
<dbReference type="CDD" id="cd04480">
    <property type="entry name" value="RPA1_DBD_A_like"/>
    <property type="match status" value="1"/>
</dbReference>
<evidence type="ECO:0000256" key="4">
    <source>
        <dbReference type="ARBA" id="ARBA00022833"/>
    </source>
</evidence>
<dbReference type="InterPro" id="IPR012340">
    <property type="entry name" value="NA-bd_OB-fold"/>
</dbReference>
<dbReference type="SUPFAM" id="SSF50249">
    <property type="entry name" value="Nucleic acid-binding proteins"/>
    <property type="match status" value="3"/>
</dbReference>
<evidence type="ECO:0000313" key="8">
    <source>
        <dbReference type="EMBL" id="BAF64710.1"/>
    </source>
</evidence>
<keyword evidence="2" id="KW-0479">Metal-binding</keyword>
<evidence type="ECO:0000259" key="6">
    <source>
        <dbReference type="Pfam" id="PF02721"/>
    </source>
</evidence>
<name>A6BLN7_IPOTI</name>
<evidence type="ECO:0000256" key="5">
    <source>
        <dbReference type="ARBA" id="ARBA00023125"/>
    </source>
</evidence>
<dbReference type="PANTHER" id="PTHR47165:SF4">
    <property type="entry name" value="OS03G0429900 PROTEIN"/>
    <property type="match status" value="1"/>
</dbReference>
<evidence type="ECO:0000259" key="7">
    <source>
        <dbReference type="Pfam" id="PF08646"/>
    </source>
</evidence>
<accession>A6BLN7</accession>
<dbReference type="Pfam" id="PF08646">
    <property type="entry name" value="Rep_fac-A_C"/>
    <property type="match status" value="1"/>
</dbReference>
<dbReference type="EMBL" id="AB267080">
    <property type="protein sequence ID" value="BAF64710.1"/>
    <property type="molecule type" value="mRNA"/>
</dbReference>
<organism evidence="8">
    <name type="scientific">Ipomoea tricolor</name>
    <name type="common">Grannyvine</name>
    <name type="synonym">Ipomoea rubro-caerulea</name>
    <dbReference type="NCBI Taxonomy" id="89664"/>
    <lineage>
        <taxon>Eukaryota</taxon>
        <taxon>Viridiplantae</taxon>
        <taxon>Streptophyta</taxon>
        <taxon>Embryophyta</taxon>
        <taxon>Tracheophyta</taxon>
        <taxon>Spermatophyta</taxon>
        <taxon>Magnoliopsida</taxon>
        <taxon>eudicotyledons</taxon>
        <taxon>Gunneridae</taxon>
        <taxon>Pentapetalae</taxon>
        <taxon>asterids</taxon>
        <taxon>lamiids</taxon>
        <taxon>Solanales</taxon>
        <taxon>Convolvulaceae</taxon>
        <taxon>Ipomoeeae</taxon>
        <taxon>Ipomoea</taxon>
    </lineage>
</organism>
<evidence type="ECO:0000256" key="2">
    <source>
        <dbReference type="ARBA" id="ARBA00022723"/>
    </source>
</evidence>
<gene>
    <name evidence="8" type="primary">RPA-TPase</name>
</gene>
<feature type="domain" description="Replication factor A C-terminal" evidence="7">
    <location>
        <begin position="295"/>
        <end position="424"/>
    </location>
</feature>
<reference evidence="8" key="1">
    <citation type="journal article" date="2007" name="Plant J.">
        <title>Spontaneous mutations caused by a Helitron transposon, Hel-It1, in morning glory, Ipomoea tricolor.</title>
        <authorList>
            <person name="Choi J.-D."/>
            <person name="Hoshino A."/>
            <person name="Park K.-I."/>
            <person name="Park I.-S."/>
            <person name="Iida S."/>
        </authorList>
    </citation>
    <scope>NUCLEOTIDE SEQUENCE</scope>
    <source>
        <tissue evidence="8">Leaves</tissue>
    </source>
</reference>
<dbReference type="Pfam" id="PF02721">
    <property type="entry name" value="DUF223"/>
    <property type="match status" value="1"/>
</dbReference>
<dbReference type="GO" id="GO:0003677">
    <property type="term" value="F:DNA binding"/>
    <property type="evidence" value="ECO:0007669"/>
    <property type="project" value="UniProtKB-KW"/>
</dbReference>